<dbReference type="PANTHER" id="PTHR43727:SF1">
    <property type="entry name" value="CARBOXYNORSPERMIDINE_CARBOXYSPERMIDINE DECARBOXYLASE"/>
    <property type="match status" value="1"/>
</dbReference>
<dbReference type="SUPFAM" id="SSF51419">
    <property type="entry name" value="PLP-binding barrel"/>
    <property type="match status" value="1"/>
</dbReference>
<keyword evidence="5 11" id="KW-0663">Pyridoxal phosphate</keyword>
<dbReference type="PANTHER" id="PTHR43727">
    <property type="entry name" value="DIAMINOPIMELATE DECARBOXYLASE"/>
    <property type="match status" value="1"/>
</dbReference>
<dbReference type="InterPro" id="IPR009006">
    <property type="entry name" value="Ala_racemase/Decarboxylase_C"/>
</dbReference>
<evidence type="ECO:0000256" key="1">
    <source>
        <dbReference type="ARBA" id="ARBA00001933"/>
    </source>
</evidence>
<evidence type="ECO:0000256" key="2">
    <source>
        <dbReference type="ARBA" id="ARBA00012259"/>
    </source>
</evidence>
<evidence type="ECO:0000256" key="8">
    <source>
        <dbReference type="ARBA" id="ARBA00025802"/>
    </source>
</evidence>
<evidence type="ECO:0000256" key="11">
    <source>
        <dbReference type="PIRNR" id="PIRNR038941"/>
    </source>
</evidence>
<evidence type="ECO:0000256" key="6">
    <source>
        <dbReference type="ARBA" id="ARBA00023066"/>
    </source>
</evidence>
<protein>
    <recommendedName>
        <fullName evidence="3 11">Carboxynorspermidine/carboxyspermidine decarboxylase</fullName>
        <shortName evidence="11">CANS DC/CAS DC</shortName>
        <shortName evidence="11">CANSDC/CASDC</shortName>
        <ecNumber evidence="2 11">4.1.1.96</ecNumber>
    </recommendedName>
</protein>
<comment type="cofactor">
    <cofactor evidence="1 11">
        <name>pyridoxal 5'-phosphate</name>
        <dbReference type="ChEBI" id="CHEBI:597326"/>
    </cofactor>
</comment>
<dbReference type="SUPFAM" id="SSF50621">
    <property type="entry name" value="Alanine racemase C-terminal domain-like"/>
    <property type="match status" value="1"/>
</dbReference>
<comment type="subcellular location">
    <subcellularLocation>
        <location evidence="11">Cytoplasm</location>
    </subcellularLocation>
</comment>
<comment type="similarity">
    <text evidence="8 11">Belongs to the Orn/Lys/Arg decarboxylase class-II family. NspC subfamily.</text>
</comment>
<evidence type="ECO:0000256" key="9">
    <source>
        <dbReference type="ARBA" id="ARBA00047351"/>
    </source>
</evidence>
<evidence type="ECO:0000256" key="5">
    <source>
        <dbReference type="ARBA" id="ARBA00022898"/>
    </source>
</evidence>
<accession>A0A3S2VRA7</accession>
<dbReference type="GO" id="GO:0005737">
    <property type="term" value="C:cytoplasm"/>
    <property type="evidence" value="ECO:0007669"/>
    <property type="project" value="UniProtKB-SubCell"/>
</dbReference>
<dbReference type="PIRSF" id="PIRSF038941">
    <property type="entry name" value="NspC"/>
    <property type="match status" value="1"/>
</dbReference>
<evidence type="ECO:0000256" key="3">
    <source>
        <dbReference type="ARBA" id="ARBA00013633"/>
    </source>
</evidence>
<evidence type="ECO:0000313" key="15">
    <source>
        <dbReference type="Proteomes" id="UP000287447"/>
    </source>
</evidence>
<keyword evidence="4 11" id="KW-0210">Decarboxylase</keyword>
<dbReference type="GO" id="GO:0008295">
    <property type="term" value="P:spermidine biosynthetic process"/>
    <property type="evidence" value="ECO:0007669"/>
    <property type="project" value="UniProtKB-KW"/>
</dbReference>
<dbReference type="Proteomes" id="UP000287447">
    <property type="component" value="Unassembled WGS sequence"/>
</dbReference>
<dbReference type="Gene3D" id="2.40.37.10">
    <property type="entry name" value="Lyase, Ornithine Decarboxylase, Chain A, domain 1"/>
    <property type="match status" value="1"/>
</dbReference>
<name>A0A3S2VRA7_9PROT</name>
<feature type="binding site" evidence="12">
    <location>
        <position position="287"/>
    </location>
    <ligand>
        <name>substrate</name>
    </ligand>
</feature>
<dbReference type="GO" id="GO:0045312">
    <property type="term" value="P:nor-spermidine biosynthetic process"/>
    <property type="evidence" value="ECO:0007669"/>
    <property type="project" value="InterPro"/>
</dbReference>
<feature type="domain" description="Orn/DAP/Arg decarboxylase 2 C-terminal" evidence="13">
    <location>
        <begin position="22"/>
        <end position="348"/>
    </location>
</feature>
<keyword evidence="7 11" id="KW-0456">Lyase</keyword>
<evidence type="ECO:0000256" key="12">
    <source>
        <dbReference type="PIRSR" id="PIRSR038941-1"/>
    </source>
</evidence>
<dbReference type="OrthoDB" id="9804410at2"/>
<gene>
    <name evidence="14" type="ORF">EOI86_07645</name>
</gene>
<dbReference type="AlphaFoldDB" id="A0A3S2VRA7"/>
<comment type="catalytic activity">
    <reaction evidence="9 11">
        <text>carboxyspermidine + H(+) = spermidine + CO2</text>
        <dbReference type="Rhea" id="RHEA:34095"/>
        <dbReference type="ChEBI" id="CHEBI:15378"/>
        <dbReference type="ChEBI" id="CHEBI:16526"/>
        <dbReference type="ChEBI" id="CHEBI:57834"/>
        <dbReference type="ChEBI" id="CHEBI:65072"/>
        <dbReference type="EC" id="4.1.1.96"/>
    </reaction>
</comment>
<sequence>MARDEVAGNFANFDPFRVPSPCYVIDIAKLEDNLRILSDVSAKADARVLLALKAFSCFALAEMIGGFLHGTAASGLWEARLGRTRFQGAVHTFAPGLKQDHLAELQTLSDHLIFNTIGQWKRFKPSLRMNDDCAFGLRINPRHSEAENPLYDPCAAWSRLGSPIPQLEGEDLEGLTGFHIHALCDQGFEPFDRLLGATEEKASGLLERINWLNLGGGQMITAQGFDRAALIGRLRDLRRRTELDLYLEPGTAVALNAGALVTEVLDTFWNDGHVAVMDCSATCHMPDVIEAPYTPALLGTETLDRAEDMDPRDEHVVRVGGPTCLAGDVIGTYRFDKAPKTGDRRLFLDQAYYTMVKTTTFNGTPLPSIALWDPRTDDVRVIKQFGYEDFEGRLS</sequence>
<evidence type="ECO:0000256" key="7">
    <source>
        <dbReference type="ARBA" id="ARBA00023239"/>
    </source>
</evidence>
<keyword evidence="11" id="KW-0620">Polyamine biosynthesis</keyword>
<dbReference type="GO" id="GO:0009089">
    <property type="term" value="P:lysine biosynthetic process via diaminopimelate"/>
    <property type="evidence" value="ECO:0007669"/>
    <property type="project" value="TreeGrafter"/>
</dbReference>
<dbReference type="EC" id="4.1.1.96" evidence="2 11"/>
<dbReference type="EMBL" id="SADE01000001">
    <property type="protein sequence ID" value="RVU39799.1"/>
    <property type="molecule type" value="Genomic_DNA"/>
</dbReference>
<dbReference type="GO" id="GO:0008836">
    <property type="term" value="F:diaminopimelate decarboxylase activity"/>
    <property type="evidence" value="ECO:0007669"/>
    <property type="project" value="TreeGrafter"/>
</dbReference>
<dbReference type="Pfam" id="PF00278">
    <property type="entry name" value="Orn_DAP_Arg_deC"/>
    <property type="match status" value="1"/>
</dbReference>
<keyword evidence="6 11" id="KW-0745">Spermidine biosynthesis</keyword>
<proteinExistence type="inferred from homology"/>
<comment type="subunit">
    <text evidence="11">Homodimer.</text>
</comment>
<keyword evidence="11" id="KW-0963">Cytoplasm</keyword>
<evidence type="ECO:0000313" key="14">
    <source>
        <dbReference type="EMBL" id="RVU39799.1"/>
    </source>
</evidence>
<dbReference type="InterPro" id="IPR029066">
    <property type="entry name" value="PLP-binding_barrel"/>
</dbReference>
<comment type="function">
    <text evidence="11">Catalyzes the decarboxylation of carboxynorspermidine and carboxyspermidine.</text>
</comment>
<evidence type="ECO:0000256" key="4">
    <source>
        <dbReference type="ARBA" id="ARBA00022793"/>
    </source>
</evidence>
<evidence type="ECO:0000256" key="10">
    <source>
        <dbReference type="ARBA" id="ARBA00047389"/>
    </source>
</evidence>
<organism evidence="14 15">
    <name type="scientific">Hwanghaeella grinnelliae</name>
    <dbReference type="NCBI Taxonomy" id="2500179"/>
    <lineage>
        <taxon>Bacteria</taxon>
        <taxon>Pseudomonadati</taxon>
        <taxon>Pseudomonadota</taxon>
        <taxon>Alphaproteobacteria</taxon>
        <taxon>Rhodospirillales</taxon>
        <taxon>Rhodospirillaceae</taxon>
        <taxon>Hwanghaeella</taxon>
    </lineage>
</organism>
<comment type="caution">
    <text evidence="14">The sequence shown here is derived from an EMBL/GenBank/DDBJ whole genome shotgun (WGS) entry which is preliminary data.</text>
</comment>
<dbReference type="InterPro" id="IPR022643">
    <property type="entry name" value="De-COase2_C"/>
</dbReference>
<dbReference type="InterPro" id="IPR005730">
    <property type="entry name" value="Nsp_de-COase"/>
</dbReference>
<comment type="catalytic activity">
    <reaction evidence="10 11">
        <text>carboxynorspermidine + H(+) = norspermidine + CO2</text>
        <dbReference type="Rhea" id="RHEA:34099"/>
        <dbReference type="ChEBI" id="CHEBI:15378"/>
        <dbReference type="ChEBI" id="CHEBI:16526"/>
        <dbReference type="ChEBI" id="CHEBI:57920"/>
        <dbReference type="ChEBI" id="CHEBI:65070"/>
        <dbReference type="EC" id="4.1.1.96"/>
    </reaction>
</comment>
<dbReference type="CDD" id="cd06829">
    <property type="entry name" value="PLPDE_III_CANSDC"/>
    <property type="match status" value="1"/>
</dbReference>
<reference evidence="15" key="1">
    <citation type="submission" date="2019-01" db="EMBL/GenBank/DDBJ databases">
        <title>Gri0909 isolated from a small marine red alga.</title>
        <authorList>
            <person name="Kim J."/>
            <person name="Jeong S.E."/>
            <person name="Jeon C.O."/>
        </authorList>
    </citation>
    <scope>NUCLEOTIDE SEQUENCE [LARGE SCALE GENOMIC DNA]</scope>
    <source>
        <strain evidence="15">Gri0909</strain>
    </source>
</reference>
<dbReference type="Gene3D" id="3.20.20.10">
    <property type="entry name" value="Alanine racemase"/>
    <property type="match status" value="1"/>
</dbReference>
<keyword evidence="15" id="KW-1185">Reference proteome</keyword>
<evidence type="ECO:0000259" key="13">
    <source>
        <dbReference type="Pfam" id="PF00278"/>
    </source>
</evidence>